<organism evidence="1 2">
    <name type="scientific">Branchiostoma belcheri</name>
    <name type="common">Amphioxus</name>
    <dbReference type="NCBI Taxonomy" id="7741"/>
    <lineage>
        <taxon>Eukaryota</taxon>
        <taxon>Metazoa</taxon>
        <taxon>Chordata</taxon>
        <taxon>Cephalochordata</taxon>
        <taxon>Leptocardii</taxon>
        <taxon>Amphioxiformes</taxon>
        <taxon>Branchiostomatidae</taxon>
        <taxon>Branchiostoma</taxon>
    </lineage>
</organism>
<evidence type="ECO:0000313" key="1">
    <source>
        <dbReference type="Proteomes" id="UP000515135"/>
    </source>
</evidence>
<keyword evidence="1" id="KW-1185">Reference proteome</keyword>
<name>A0A6P4Z5K3_BRABE</name>
<dbReference type="Proteomes" id="UP000515135">
    <property type="component" value="Unplaced"/>
</dbReference>
<dbReference type="GeneID" id="109470377"/>
<reference evidence="2" key="1">
    <citation type="submission" date="2025-08" db="UniProtKB">
        <authorList>
            <consortium name="RefSeq"/>
        </authorList>
    </citation>
    <scope>IDENTIFICATION</scope>
    <source>
        <tissue evidence="2">Gonad</tissue>
    </source>
</reference>
<proteinExistence type="predicted"/>
<protein>
    <submittedName>
        <fullName evidence="2">Uncharacterized protein LOC109470377</fullName>
    </submittedName>
</protein>
<dbReference type="AlphaFoldDB" id="A0A6P4Z5K3"/>
<evidence type="ECO:0000313" key="2">
    <source>
        <dbReference type="RefSeq" id="XP_019624871.1"/>
    </source>
</evidence>
<sequence>MRRCTWGLIGINLKFLDARVCFKGKAEYQFNIFQEFNFEEVFRLVKQFDRVINQVVVNVKNNIIRFKQLLGRTTGSIDGIFQNIVNAVEDLPRPVLDFKVKAKVFITRSGEYTNLPPVVENVRQVVHRVSTLISDMKTEVMGFYHVSITYHVPNLI</sequence>
<gene>
    <name evidence="2" type="primary">LOC109470377</name>
</gene>
<dbReference type="RefSeq" id="XP_019624871.1">
    <property type="nucleotide sequence ID" value="XM_019769312.1"/>
</dbReference>
<accession>A0A6P4Z5K3</accession>
<dbReference type="KEGG" id="bbel:109470377"/>